<dbReference type="RefSeq" id="WP_380166231.1">
    <property type="nucleotide sequence ID" value="NZ_JBHTNU010000014.1"/>
</dbReference>
<proteinExistence type="predicted"/>
<dbReference type="Gene3D" id="3.40.50.1820">
    <property type="entry name" value="alpha/beta hydrolase"/>
    <property type="match status" value="1"/>
</dbReference>
<gene>
    <name evidence="3" type="ORF">ACFQ4Y_13230</name>
</gene>
<evidence type="ECO:0000256" key="2">
    <source>
        <dbReference type="SAM" id="SignalP"/>
    </source>
</evidence>
<feature type="compositionally biased region" description="Pro residues" evidence="1">
    <location>
        <begin position="35"/>
        <end position="46"/>
    </location>
</feature>
<feature type="chain" id="PRO_5045339787" evidence="2">
    <location>
        <begin position="27"/>
        <end position="558"/>
    </location>
</feature>
<dbReference type="Proteomes" id="UP001597282">
    <property type="component" value="Unassembled WGS sequence"/>
</dbReference>
<keyword evidence="2" id="KW-0732">Signal</keyword>
<reference evidence="4" key="1">
    <citation type="journal article" date="2019" name="Int. J. Syst. Evol. Microbiol.">
        <title>The Global Catalogue of Microorganisms (GCM) 10K type strain sequencing project: providing services to taxonomists for standard genome sequencing and annotation.</title>
        <authorList>
            <consortium name="The Broad Institute Genomics Platform"/>
            <consortium name="The Broad Institute Genome Sequencing Center for Infectious Disease"/>
            <person name="Wu L."/>
            <person name="Ma J."/>
        </authorList>
    </citation>
    <scope>NUCLEOTIDE SEQUENCE [LARGE SCALE GENOMIC DNA]</scope>
    <source>
        <strain evidence="4">S1</strain>
    </source>
</reference>
<evidence type="ECO:0000313" key="4">
    <source>
        <dbReference type="Proteomes" id="UP001597282"/>
    </source>
</evidence>
<organism evidence="3 4">
    <name type="scientific">Kroppenstedtia sanguinis</name>
    <dbReference type="NCBI Taxonomy" id="1380684"/>
    <lineage>
        <taxon>Bacteria</taxon>
        <taxon>Bacillati</taxon>
        <taxon>Bacillota</taxon>
        <taxon>Bacilli</taxon>
        <taxon>Bacillales</taxon>
        <taxon>Thermoactinomycetaceae</taxon>
        <taxon>Kroppenstedtia</taxon>
    </lineage>
</organism>
<dbReference type="EMBL" id="JBHTNU010000014">
    <property type="protein sequence ID" value="MFD1427865.1"/>
    <property type="molecule type" value="Genomic_DNA"/>
</dbReference>
<dbReference type="SUPFAM" id="SSF53474">
    <property type="entry name" value="alpha/beta-Hydrolases"/>
    <property type="match status" value="1"/>
</dbReference>
<accession>A0ABW4CE59</accession>
<feature type="signal peptide" evidence="2">
    <location>
        <begin position="1"/>
        <end position="26"/>
    </location>
</feature>
<evidence type="ECO:0000313" key="3">
    <source>
        <dbReference type="EMBL" id="MFD1427865.1"/>
    </source>
</evidence>
<comment type="caution">
    <text evidence="3">The sequence shown here is derived from an EMBL/GenBank/DDBJ whole genome shotgun (WGS) entry which is preliminary data.</text>
</comment>
<evidence type="ECO:0000256" key="1">
    <source>
        <dbReference type="SAM" id="MobiDB-lite"/>
    </source>
</evidence>
<feature type="region of interest" description="Disordered" evidence="1">
    <location>
        <begin position="30"/>
        <end position="72"/>
    </location>
</feature>
<sequence>MKGSMWKAGVLSIAVLLLIPAGGELGAVSTAEAPEPQPAGVVPPPAKVEKDGGKGGGGAGSEPGTWFVGETPPNLDESKPPIVFVQGLHGQASSWWEDTAYHGANDMYDYAYHHGYRTAFVELYDSAGGDAADMWDNGALLAQQLGEIRQHFGEKVNIVAHSKGGIDTQAALIHSGAHPHVGRVITLGSPHGGSHLADLAYSWWAGWLAELLGVRDAGTESLQTGYMDEFRSVTDSHTHVGKNSYHTSAGTSWGPFLSALWAGGAYLAPHGDNDGMVNVWSTSLPYGQHIFTESFDHDNIRMGSTAFPQIEPTLRSVAPSTLDSEALKEVAASAADAKNSKGSEQVVRGDALTAGTPVEEEIAVESGVGEAIFNLMTGDPSAEVRLISPSGKVYDPQSAPYYRTEADEGIFRRAVVQGYRISDPEVGQWKVRLVSEKEDAYLLTATWMDSAGVEVDVPASRKSGQDVPVRVQLPPGWKAKPEDVKVHLIPSKAGSIHQMKAEGFHGKLDETGEKRSSFTGHLPKLAKSGVYNLTVDVQGVNEKGENFQRTVIRSFHLP</sequence>
<keyword evidence="4" id="KW-1185">Reference proteome</keyword>
<dbReference type="InterPro" id="IPR029058">
    <property type="entry name" value="AB_hydrolase_fold"/>
</dbReference>
<name>A0ABW4CE59_9BACL</name>
<protein>
    <submittedName>
        <fullName evidence="3">Esterase/lipase family protein</fullName>
    </submittedName>
</protein>